<comment type="subunit">
    <text evidence="7">Homoheptamer.</text>
</comment>
<proteinExistence type="inferred from homology"/>
<keyword evidence="3" id="KW-1003">Cell membrane</keyword>
<keyword evidence="7" id="KW-0813">Transport</keyword>
<evidence type="ECO:0000259" key="9">
    <source>
        <dbReference type="Pfam" id="PF00924"/>
    </source>
</evidence>
<feature type="transmembrane region" description="Helical" evidence="7">
    <location>
        <begin position="306"/>
        <end position="328"/>
    </location>
</feature>
<feature type="domain" description="Mechanosensitive ion channel MscS C-terminal" evidence="10">
    <location>
        <begin position="465"/>
        <end position="551"/>
    </location>
</feature>
<name>A0A918XV97_9PROT</name>
<evidence type="ECO:0000256" key="2">
    <source>
        <dbReference type="ARBA" id="ARBA00008017"/>
    </source>
</evidence>
<dbReference type="InterPro" id="IPR049278">
    <property type="entry name" value="MS_channel_C"/>
</dbReference>
<evidence type="ECO:0000256" key="7">
    <source>
        <dbReference type="RuleBase" id="RU369025"/>
    </source>
</evidence>
<dbReference type="InterPro" id="IPR010920">
    <property type="entry name" value="LSM_dom_sf"/>
</dbReference>
<keyword evidence="6 7" id="KW-0472">Membrane</keyword>
<dbReference type="InterPro" id="IPR011066">
    <property type="entry name" value="MscS_channel_C_sf"/>
</dbReference>
<feature type="transmembrane region" description="Helical" evidence="7">
    <location>
        <begin position="340"/>
        <end position="361"/>
    </location>
</feature>
<evidence type="ECO:0000313" key="12">
    <source>
        <dbReference type="Proteomes" id="UP000630353"/>
    </source>
</evidence>
<comment type="function">
    <text evidence="7">Mechanosensitive channel that participates in the regulation of osmotic pressure changes within the cell, opening in response to stretch forces in the membrane lipid bilayer, without the need for other proteins. Contributes to normal resistance to hypoosmotic shock. Forms an ion channel of 1.0 nanosiemens conductance with a slight preference for anions.</text>
</comment>
<dbReference type="AlphaFoldDB" id="A0A918XV97"/>
<dbReference type="GO" id="GO:0005886">
    <property type="term" value="C:plasma membrane"/>
    <property type="evidence" value="ECO:0007669"/>
    <property type="project" value="UniProtKB-SubCell"/>
</dbReference>
<keyword evidence="7" id="KW-0406">Ion transport</keyword>
<feature type="transmembrane region" description="Helical" evidence="7">
    <location>
        <begin position="224"/>
        <end position="245"/>
    </location>
</feature>
<feature type="signal peptide" evidence="8">
    <location>
        <begin position="1"/>
        <end position="22"/>
    </location>
</feature>
<evidence type="ECO:0000256" key="8">
    <source>
        <dbReference type="SAM" id="SignalP"/>
    </source>
</evidence>
<dbReference type="Gene3D" id="2.30.30.60">
    <property type="match status" value="1"/>
</dbReference>
<dbReference type="Proteomes" id="UP000630353">
    <property type="component" value="Unassembled WGS sequence"/>
</dbReference>
<evidence type="ECO:0000259" key="10">
    <source>
        <dbReference type="Pfam" id="PF21082"/>
    </source>
</evidence>
<keyword evidence="7" id="KW-0407">Ion channel</keyword>
<feature type="transmembrane region" description="Helical" evidence="7">
    <location>
        <begin position="266"/>
        <end position="286"/>
    </location>
</feature>
<keyword evidence="8" id="KW-0732">Signal</keyword>
<organism evidence="11 12">
    <name type="scientific">Thalassobaculum fulvum</name>
    <dbReference type="NCBI Taxonomy" id="1633335"/>
    <lineage>
        <taxon>Bacteria</taxon>
        <taxon>Pseudomonadati</taxon>
        <taxon>Pseudomonadota</taxon>
        <taxon>Alphaproteobacteria</taxon>
        <taxon>Rhodospirillales</taxon>
        <taxon>Thalassobaculaceae</taxon>
        <taxon>Thalassobaculum</taxon>
    </lineage>
</organism>
<dbReference type="InterPro" id="IPR045275">
    <property type="entry name" value="MscS_archaea/bacteria_type"/>
</dbReference>
<keyword evidence="12" id="KW-1185">Reference proteome</keyword>
<dbReference type="SUPFAM" id="SSF82861">
    <property type="entry name" value="Mechanosensitive channel protein MscS (YggB), transmembrane region"/>
    <property type="match status" value="1"/>
</dbReference>
<reference evidence="11" key="1">
    <citation type="journal article" date="2014" name="Int. J. Syst. Evol. Microbiol.">
        <title>Complete genome sequence of Corynebacterium casei LMG S-19264T (=DSM 44701T), isolated from a smear-ripened cheese.</title>
        <authorList>
            <consortium name="US DOE Joint Genome Institute (JGI-PGF)"/>
            <person name="Walter F."/>
            <person name="Albersmeier A."/>
            <person name="Kalinowski J."/>
            <person name="Ruckert C."/>
        </authorList>
    </citation>
    <scope>NUCLEOTIDE SEQUENCE</scope>
    <source>
        <strain evidence="11">KCTC 42651</strain>
    </source>
</reference>
<gene>
    <name evidence="11" type="ORF">GCM10017083_38330</name>
</gene>
<keyword evidence="4 7" id="KW-0812">Transmembrane</keyword>
<dbReference type="InterPro" id="IPR011014">
    <property type="entry name" value="MscS_channel_TM-2"/>
</dbReference>
<evidence type="ECO:0000256" key="6">
    <source>
        <dbReference type="ARBA" id="ARBA00023136"/>
    </source>
</evidence>
<dbReference type="InterPro" id="IPR006685">
    <property type="entry name" value="MscS_channel_2nd"/>
</dbReference>
<dbReference type="EMBL" id="BMZS01000009">
    <property type="protein sequence ID" value="GHD57192.1"/>
    <property type="molecule type" value="Genomic_DNA"/>
</dbReference>
<dbReference type="Pfam" id="PF00924">
    <property type="entry name" value="MS_channel_2nd"/>
    <property type="match status" value="1"/>
</dbReference>
<evidence type="ECO:0000256" key="1">
    <source>
        <dbReference type="ARBA" id="ARBA00004651"/>
    </source>
</evidence>
<dbReference type="PANTHER" id="PTHR30221">
    <property type="entry name" value="SMALL-CONDUCTANCE MECHANOSENSITIVE CHANNEL"/>
    <property type="match status" value="1"/>
</dbReference>
<evidence type="ECO:0000313" key="11">
    <source>
        <dbReference type="EMBL" id="GHD57192.1"/>
    </source>
</evidence>
<dbReference type="Pfam" id="PF21082">
    <property type="entry name" value="MS_channel_3rd"/>
    <property type="match status" value="1"/>
</dbReference>
<sequence>MIQRIVLAVLYLVLAAAVPAAAQQPAAPGEVRHPLQPIDTSSPRATLTGFLDNTDAIGRFYRDVYYPHPTRANLQAAVRARLRTAHRVLDLRNVAPAARDQVAVEASIYLYEILSRIELPAPDSLPGPDAVAGADPPERWVLPGTNITLIRVPEGERRGDYLFSGDTVSLAADAYALVRGLPYRRAVPTSDFVEIRRLIGGVLIPPKAIEGLPDWLKAGILGQVVWKLLALAALALFVVALIVLAHHASGRLRRQCGTRSAVRAALTRLLVPLAIIVLVPLAAVVANGVIAVNEALGTPIRIGAEAVLHLIGAWIAWVVCVSVAEIVIESPRVAEGTLDAQVLRLCSRILGMVFAVTLILIGGEKIGLPLVGLLAGVGVGGLAIALAAQDTLRNVLGSLMIFFDQPYRTGDLIAVMGHEGLVESIGLRSTRIRQLNGTLTTIPNEKMASVEIDNVSLRPNIRRVIRLGLNYDTPPDRVERAMTVIREVLDEQAAHWGDMPPRVHFEDMAADNLSLVAYTWFHPPDFWAFKAAHDRINLRILQRFAQEGIGFAFPTRTTVLEPGSAPIAVALSAPSPAADARG</sequence>
<dbReference type="SUPFAM" id="SSF50182">
    <property type="entry name" value="Sm-like ribonucleoproteins"/>
    <property type="match status" value="1"/>
</dbReference>
<comment type="subcellular location">
    <subcellularLocation>
        <location evidence="7">Cell inner membrane</location>
        <topology evidence="7">Multi-pass membrane protein</topology>
    </subcellularLocation>
    <subcellularLocation>
        <location evidence="1">Cell membrane</location>
        <topology evidence="1">Multi-pass membrane protein</topology>
    </subcellularLocation>
</comment>
<feature type="domain" description="Mechanosensitive ion channel MscS" evidence="9">
    <location>
        <begin position="390"/>
        <end position="456"/>
    </location>
</feature>
<dbReference type="Gene3D" id="3.30.70.100">
    <property type="match status" value="1"/>
</dbReference>
<comment type="similarity">
    <text evidence="2 7">Belongs to the MscS (TC 1.A.23) family.</text>
</comment>
<evidence type="ECO:0000256" key="3">
    <source>
        <dbReference type="ARBA" id="ARBA00022475"/>
    </source>
</evidence>
<evidence type="ECO:0000256" key="4">
    <source>
        <dbReference type="ARBA" id="ARBA00022692"/>
    </source>
</evidence>
<dbReference type="RefSeq" id="WP_189992615.1">
    <property type="nucleotide sequence ID" value="NZ_BMZS01000009.1"/>
</dbReference>
<comment type="caution">
    <text evidence="11">The sequence shown here is derived from an EMBL/GenBank/DDBJ whole genome shotgun (WGS) entry which is preliminary data.</text>
</comment>
<feature type="transmembrane region" description="Helical" evidence="7">
    <location>
        <begin position="367"/>
        <end position="388"/>
    </location>
</feature>
<dbReference type="PANTHER" id="PTHR30221:SF1">
    <property type="entry name" value="SMALL-CONDUCTANCE MECHANOSENSITIVE CHANNEL"/>
    <property type="match status" value="1"/>
</dbReference>
<dbReference type="Gene3D" id="1.10.287.1260">
    <property type="match status" value="1"/>
</dbReference>
<reference evidence="11" key="2">
    <citation type="submission" date="2020-09" db="EMBL/GenBank/DDBJ databases">
        <authorList>
            <person name="Sun Q."/>
            <person name="Kim S."/>
        </authorList>
    </citation>
    <scope>NUCLEOTIDE SEQUENCE</scope>
    <source>
        <strain evidence="11">KCTC 42651</strain>
    </source>
</reference>
<protein>
    <recommendedName>
        <fullName evidence="7">Small-conductance mechanosensitive channel</fullName>
    </recommendedName>
</protein>
<dbReference type="GO" id="GO:0008381">
    <property type="term" value="F:mechanosensitive monoatomic ion channel activity"/>
    <property type="evidence" value="ECO:0007669"/>
    <property type="project" value="InterPro"/>
</dbReference>
<accession>A0A918XV97</accession>
<dbReference type="SUPFAM" id="SSF82689">
    <property type="entry name" value="Mechanosensitive channel protein MscS (YggB), C-terminal domain"/>
    <property type="match status" value="1"/>
</dbReference>
<dbReference type="InterPro" id="IPR023408">
    <property type="entry name" value="MscS_beta-dom_sf"/>
</dbReference>
<feature type="chain" id="PRO_5036966470" description="Small-conductance mechanosensitive channel" evidence="8">
    <location>
        <begin position="23"/>
        <end position="582"/>
    </location>
</feature>
<keyword evidence="7" id="KW-0997">Cell inner membrane</keyword>
<comment type="caution">
    <text evidence="7">Lacks conserved residue(s) required for the propagation of feature annotation.</text>
</comment>
<keyword evidence="5 7" id="KW-1133">Transmembrane helix</keyword>
<evidence type="ECO:0000256" key="5">
    <source>
        <dbReference type="ARBA" id="ARBA00022989"/>
    </source>
</evidence>